<dbReference type="EMBL" id="QGKV02001556">
    <property type="protein sequence ID" value="KAF3521248.1"/>
    <property type="molecule type" value="Genomic_DNA"/>
</dbReference>
<sequence>MVDQSARRPSSELQLTTPWKLSLFTFRLRTKPKPLIRERKKETRRRGICSGVGGSDPRLVPVLDSASEAPLLPLASISFCSSDCLVLLTALLVALSVGAGWCCRRSRRLGFWRRSLKLLPELAARGGVTWAPVADLTSGPPDDLRSLLVCGVAAEATVQLLYPWCLGSVVWCRRWSSMAAPRRRCDLPPIWTLSSRFVFRTSPLKLCRLASLVLLVWLYGLDCPLSPVAISDSDKVVRFRFSKVAFGDDAEGSSGLRVFLVSSVAPDGVAHIPRPSHSQLLRTVLGVETLFLYAIDRLGAFGDCTEGHGSIFNGYSGDDMGTPGIRGNEENLTFPWLSLMVENRNRFLMFTKNRLAECAGFSG</sequence>
<dbReference type="Proteomes" id="UP000266723">
    <property type="component" value="Unassembled WGS sequence"/>
</dbReference>
<gene>
    <name evidence="1" type="ORF">DY000_02061669</name>
</gene>
<evidence type="ECO:0000313" key="2">
    <source>
        <dbReference type="Proteomes" id="UP000266723"/>
    </source>
</evidence>
<reference evidence="1 2" key="1">
    <citation type="journal article" date="2020" name="BMC Genomics">
        <title>Intraspecific diversification of the crop wild relative Brassica cretica Lam. using demographic model selection.</title>
        <authorList>
            <person name="Kioukis A."/>
            <person name="Michalopoulou V.A."/>
            <person name="Briers L."/>
            <person name="Pirintsos S."/>
            <person name="Studholme D.J."/>
            <person name="Pavlidis P."/>
            <person name="Sarris P.F."/>
        </authorList>
    </citation>
    <scope>NUCLEOTIDE SEQUENCE [LARGE SCALE GENOMIC DNA]</scope>
    <source>
        <strain evidence="2">cv. PFS-1207/04</strain>
    </source>
</reference>
<name>A0ABQ7B4P7_BRACR</name>
<comment type="caution">
    <text evidence="1">The sequence shown here is derived from an EMBL/GenBank/DDBJ whole genome shotgun (WGS) entry which is preliminary data.</text>
</comment>
<evidence type="ECO:0000313" key="1">
    <source>
        <dbReference type="EMBL" id="KAF3521248.1"/>
    </source>
</evidence>
<protein>
    <submittedName>
        <fullName evidence="1">Uncharacterized protein</fullName>
    </submittedName>
</protein>
<organism evidence="1 2">
    <name type="scientific">Brassica cretica</name>
    <name type="common">Mustard</name>
    <dbReference type="NCBI Taxonomy" id="69181"/>
    <lineage>
        <taxon>Eukaryota</taxon>
        <taxon>Viridiplantae</taxon>
        <taxon>Streptophyta</taxon>
        <taxon>Embryophyta</taxon>
        <taxon>Tracheophyta</taxon>
        <taxon>Spermatophyta</taxon>
        <taxon>Magnoliopsida</taxon>
        <taxon>eudicotyledons</taxon>
        <taxon>Gunneridae</taxon>
        <taxon>Pentapetalae</taxon>
        <taxon>rosids</taxon>
        <taxon>malvids</taxon>
        <taxon>Brassicales</taxon>
        <taxon>Brassicaceae</taxon>
        <taxon>Brassiceae</taxon>
        <taxon>Brassica</taxon>
    </lineage>
</organism>
<keyword evidence="2" id="KW-1185">Reference proteome</keyword>
<proteinExistence type="predicted"/>
<accession>A0ABQ7B4P7</accession>